<feature type="transmembrane region" description="Helical" evidence="1">
    <location>
        <begin position="34"/>
        <end position="55"/>
    </location>
</feature>
<evidence type="ECO:0000313" key="2">
    <source>
        <dbReference type="EMBL" id="QVY63558.1"/>
    </source>
</evidence>
<keyword evidence="1" id="KW-1133">Transmembrane helix</keyword>
<feature type="transmembrane region" description="Helical" evidence="1">
    <location>
        <begin position="12"/>
        <end position="28"/>
    </location>
</feature>
<reference evidence="2 3" key="1">
    <citation type="submission" date="2021-03" db="EMBL/GenBank/DDBJ databases">
        <title>The first data on the complete genome of the tetrodotoxin-producing bacterium.</title>
        <authorList>
            <person name="Melnikova D.I."/>
            <person name="Nijland R."/>
            <person name="Magarlamov T.Y."/>
        </authorList>
    </citation>
    <scope>NUCLEOTIDE SEQUENCE [LARGE SCALE GENOMIC DNA]</scope>
    <source>
        <strain evidence="2 3">1839</strain>
    </source>
</reference>
<evidence type="ECO:0000256" key="1">
    <source>
        <dbReference type="SAM" id="Phobius"/>
    </source>
</evidence>
<organism evidence="2 3">
    <name type="scientific">Cytobacillus gottheilii</name>
    <dbReference type="NCBI Taxonomy" id="859144"/>
    <lineage>
        <taxon>Bacteria</taxon>
        <taxon>Bacillati</taxon>
        <taxon>Bacillota</taxon>
        <taxon>Bacilli</taxon>
        <taxon>Bacillales</taxon>
        <taxon>Bacillaceae</taxon>
        <taxon>Cytobacillus</taxon>
    </lineage>
</organism>
<evidence type="ECO:0000313" key="3">
    <source>
        <dbReference type="Proteomes" id="UP000679247"/>
    </source>
</evidence>
<name>A0ABX8FHR4_9BACI</name>
<dbReference type="RefSeq" id="WP_214478692.1">
    <property type="nucleotide sequence ID" value="NZ_CP071709.1"/>
</dbReference>
<proteinExistence type="predicted"/>
<keyword evidence="3" id="KW-1185">Reference proteome</keyword>
<dbReference type="EMBL" id="CP071709">
    <property type="protein sequence ID" value="QVY63558.1"/>
    <property type="molecule type" value="Genomic_DNA"/>
</dbReference>
<keyword evidence="1" id="KW-0812">Transmembrane</keyword>
<accession>A0ABX8FHR4</accession>
<protein>
    <submittedName>
        <fullName evidence="2">Uncharacterized protein</fullName>
    </submittedName>
</protein>
<sequence length="70" mass="7765">MEKKTSQWRMSQAALMVLIGSIIGSSIVSPSLAYILGALSGSLLLVLIKVVHVIYKKRRSRPNNLDKNRN</sequence>
<dbReference type="Proteomes" id="UP000679247">
    <property type="component" value="Chromosome"/>
</dbReference>
<gene>
    <name evidence="2" type="ORF">J1899_11135</name>
</gene>
<keyword evidence="1" id="KW-0472">Membrane</keyword>